<dbReference type="GO" id="GO:0016740">
    <property type="term" value="F:transferase activity"/>
    <property type="evidence" value="ECO:0007669"/>
    <property type="project" value="UniProtKB-KW"/>
</dbReference>
<evidence type="ECO:0000313" key="3">
    <source>
        <dbReference type="Proteomes" id="UP000184603"/>
    </source>
</evidence>
<keyword evidence="2" id="KW-0808">Transferase</keyword>
<reference evidence="2 3" key="1">
    <citation type="submission" date="2016-12" db="EMBL/GenBank/DDBJ databases">
        <authorList>
            <person name="Song W.-J."/>
            <person name="Kurnit D.M."/>
        </authorList>
    </citation>
    <scope>NUCLEOTIDE SEQUENCE [LARGE SCALE GENOMIC DNA]</scope>
    <source>
        <strain evidence="2 3">DSM 18488</strain>
    </source>
</reference>
<sequence>MTFTSKKSRGVLYIAAGKKHAEAARCSAESVRQTNPGLDVHIFTDSRNVDETIFSSHSLIENGHYRSKVDYIGQSPFYKTLYLDSDTRVLVDISEIFDMLDHFDIALAHAHRRNHPNTLREWTKPIPYSFPQLNGGVIAFRKDPAVINFFEEWKTAFHSAGLTKDQVTLRQLLYESNLRLNVLPPEYNIRYRKSLWMWRRKEAMPKILHMAKYAPK</sequence>
<dbReference type="SUPFAM" id="SSF53448">
    <property type="entry name" value="Nucleotide-diphospho-sugar transferases"/>
    <property type="match status" value="1"/>
</dbReference>
<dbReference type="RefSeq" id="WP_073615661.1">
    <property type="nucleotide sequence ID" value="NZ_FRFE01000029.1"/>
</dbReference>
<keyword evidence="3" id="KW-1185">Reference proteome</keyword>
<gene>
    <name evidence="2" type="ORF">SAMN02745220_04246</name>
</gene>
<dbReference type="OrthoDB" id="181606at2"/>
<proteinExistence type="predicted"/>
<dbReference type="EMBL" id="FRFE01000029">
    <property type="protein sequence ID" value="SHO51842.1"/>
    <property type="molecule type" value="Genomic_DNA"/>
</dbReference>
<dbReference type="InterPro" id="IPR005069">
    <property type="entry name" value="Nucl-diP-sugar_transferase"/>
</dbReference>
<dbReference type="AlphaFoldDB" id="A0A1M7YGS8"/>
<evidence type="ECO:0000259" key="1">
    <source>
        <dbReference type="Pfam" id="PF03407"/>
    </source>
</evidence>
<organism evidence="2 3">
    <name type="scientific">Desulfopila aestuarii DSM 18488</name>
    <dbReference type="NCBI Taxonomy" id="1121416"/>
    <lineage>
        <taxon>Bacteria</taxon>
        <taxon>Pseudomonadati</taxon>
        <taxon>Thermodesulfobacteriota</taxon>
        <taxon>Desulfobulbia</taxon>
        <taxon>Desulfobulbales</taxon>
        <taxon>Desulfocapsaceae</taxon>
        <taxon>Desulfopila</taxon>
    </lineage>
</organism>
<dbReference type="InterPro" id="IPR029044">
    <property type="entry name" value="Nucleotide-diphossugar_trans"/>
</dbReference>
<feature type="domain" description="Nucleotide-diphospho-sugar transferase" evidence="1">
    <location>
        <begin position="78"/>
        <end position="210"/>
    </location>
</feature>
<evidence type="ECO:0000313" key="2">
    <source>
        <dbReference type="EMBL" id="SHO51842.1"/>
    </source>
</evidence>
<protein>
    <submittedName>
        <fullName evidence="2">Nucleotide-diphospho-sugar transferase</fullName>
    </submittedName>
</protein>
<name>A0A1M7YGS8_9BACT</name>
<dbReference type="Pfam" id="PF03407">
    <property type="entry name" value="Nucleotid_trans"/>
    <property type="match status" value="1"/>
</dbReference>
<dbReference type="Proteomes" id="UP000184603">
    <property type="component" value="Unassembled WGS sequence"/>
</dbReference>
<dbReference type="STRING" id="1121416.SAMN02745220_04246"/>
<accession>A0A1M7YGS8</accession>
<dbReference type="Gene3D" id="3.90.550.10">
    <property type="entry name" value="Spore Coat Polysaccharide Biosynthesis Protein SpsA, Chain A"/>
    <property type="match status" value="1"/>
</dbReference>